<proteinExistence type="predicted"/>
<protein>
    <submittedName>
        <fullName evidence="2">Uncharacterized protein</fullName>
    </submittedName>
</protein>
<comment type="caution">
    <text evidence="2">The sequence shown here is derived from an EMBL/GenBank/DDBJ whole genome shotgun (WGS) entry which is preliminary data.</text>
</comment>
<feature type="region of interest" description="Disordered" evidence="1">
    <location>
        <begin position="46"/>
        <end position="65"/>
    </location>
</feature>
<evidence type="ECO:0000313" key="2">
    <source>
        <dbReference type="EMBL" id="KAJ1161882.1"/>
    </source>
</evidence>
<organism evidence="2 3">
    <name type="scientific">Pleurodeles waltl</name>
    <name type="common">Iberian ribbed newt</name>
    <dbReference type="NCBI Taxonomy" id="8319"/>
    <lineage>
        <taxon>Eukaryota</taxon>
        <taxon>Metazoa</taxon>
        <taxon>Chordata</taxon>
        <taxon>Craniata</taxon>
        <taxon>Vertebrata</taxon>
        <taxon>Euteleostomi</taxon>
        <taxon>Amphibia</taxon>
        <taxon>Batrachia</taxon>
        <taxon>Caudata</taxon>
        <taxon>Salamandroidea</taxon>
        <taxon>Salamandridae</taxon>
        <taxon>Pleurodelinae</taxon>
        <taxon>Pleurodeles</taxon>
    </lineage>
</organism>
<dbReference type="EMBL" id="JANPWB010000008">
    <property type="protein sequence ID" value="KAJ1161882.1"/>
    <property type="molecule type" value="Genomic_DNA"/>
</dbReference>
<dbReference type="AlphaFoldDB" id="A0AAV7SCA1"/>
<reference evidence="2" key="1">
    <citation type="journal article" date="2022" name="bioRxiv">
        <title>Sequencing and chromosome-scale assembly of the giantPleurodeles waltlgenome.</title>
        <authorList>
            <person name="Brown T."/>
            <person name="Elewa A."/>
            <person name="Iarovenko S."/>
            <person name="Subramanian E."/>
            <person name="Araus A.J."/>
            <person name="Petzold A."/>
            <person name="Susuki M."/>
            <person name="Suzuki K.-i.T."/>
            <person name="Hayashi T."/>
            <person name="Toyoda A."/>
            <person name="Oliveira C."/>
            <person name="Osipova E."/>
            <person name="Leigh N.D."/>
            <person name="Simon A."/>
            <person name="Yun M.H."/>
        </authorList>
    </citation>
    <scope>NUCLEOTIDE SEQUENCE</scope>
    <source>
        <strain evidence="2">20211129_DDA</strain>
        <tissue evidence="2">Liver</tissue>
    </source>
</reference>
<gene>
    <name evidence="2" type="ORF">NDU88_002362</name>
</gene>
<keyword evidence="3" id="KW-1185">Reference proteome</keyword>
<dbReference type="Proteomes" id="UP001066276">
    <property type="component" value="Chromosome 4_2"/>
</dbReference>
<feature type="region of interest" description="Disordered" evidence="1">
    <location>
        <begin position="79"/>
        <end position="124"/>
    </location>
</feature>
<sequence>MPVSGHCHCPYISHIWVTVQHEPVPNQAGTITRQIVRSAALSAQLPEIQESSVPQGRRVPHDPAHNRQQHFSWHAAILESATPGPALPHKPEDVAAPRRGCLSRANSDLGSHALYRSDPCRPSG</sequence>
<evidence type="ECO:0000256" key="1">
    <source>
        <dbReference type="SAM" id="MobiDB-lite"/>
    </source>
</evidence>
<name>A0AAV7SCA1_PLEWA</name>
<accession>A0AAV7SCA1</accession>
<evidence type="ECO:0000313" key="3">
    <source>
        <dbReference type="Proteomes" id="UP001066276"/>
    </source>
</evidence>